<feature type="compositionally biased region" description="Polar residues" evidence="1">
    <location>
        <begin position="274"/>
        <end position="288"/>
    </location>
</feature>
<comment type="caution">
    <text evidence="2">The sequence shown here is derived from an EMBL/GenBank/DDBJ whole genome shotgun (WGS) entry which is preliminary data.</text>
</comment>
<reference evidence="2" key="2">
    <citation type="journal article" date="2021" name="PeerJ">
        <title>Extensive microbial diversity within the chicken gut microbiome revealed by metagenomics and culture.</title>
        <authorList>
            <person name="Gilroy R."/>
            <person name="Ravi A."/>
            <person name="Getino M."/>
            <person name="Pursley I."/>
            <person name="Horton D.L."/>
            <person name="Alikhan N.F."/>
            <person name="Baker D."/>
            <person name="Gharbi K."/>
            <person name="Hall N."/>
            <person name="Watson M."/>
            <person name="Adriaenssens E.M."/>
            <person name="Foster-Nyarko E."/>
            <person name="Jarju S."/>
            <person name="Secka A."/>
            <person name="Antonio M."/>
            <person name="Oren A."/>
            <person name="Chaudhuri R.R."/>
            <person name="La Ragione R."/>
            <person name="Hildebrand F."/>
            <person name="Pallen M.J."/>
        </authorList>
    </citation>
    <scope>NUCLEOTIDE SEQUENCE</scope>
    <source>
        <strain evidence="2">2889</strain>
    </source>
</reference>
<feature type="compositionally biased region" description="Basic residues" evidence="1">
    <location>
        <begin position="252"/>
        <end position="262"/>
    </location>
</feature>
<feature type="region of interest" description="Disordered" evidence="1">
    <location>
        <begin position="243"/>
        <end position="288"/>
    </location>
</feature>
<dbReference type="EMBL" id="JADIMZ010000133">
    <property type="protein sequence ID" value="MBO8433401.1"/>
    <property type="molecule type" value="Genomic_DNA"/>
</dbReference>
<evidence type="ECO:0000313" key="3">
    <source>
        <dbReference type="Proteomes" id="UP000823612"/>
    </source>
</evidence>
<dbReference type="Proteomes" id="UP000823612">
    <property type="component" value="Unassembled WGS sequence"/>
</dbReference>
<gene>
    <name evidence="2" type="ORF">IAB08_08950</name>
</gene>
<feature type="compositionally biased region" description="Low complexity" evidence="1">
    <location>
        <begin position="263"/>
        <end position="273"/>
    </location>
</feature>
<proteinExistence type="predicted"/>
<dbReference type="Pfam" id="PF14127">
    <property type="entry name" value="DUF4294"/>
    <property type="match status" value="1"/>
</dbReference>
<sequence>MTRRHRRLGSGSKWKLIYVIPFVLLGFSMALGSGMTVEAKTNGSIETEAVAIRRERILPETEAMPAHPDTLPVAENQGELLPVQVLEQVEVHRRPLTAEERNEYLRLVYNVRRTYPYAVLAKERMEQYNAIRDSLHAAGRKRESRKYLKEQEQQIRDDFLEDLKNMTKSQGAILIKLLARQTDTTAYFLLKDFRGGARAFAYQTMAVFWGYDLKAGYDPEGKDWDIESVVRLIEQKRLSTIAPRKTPALDKKSKKNKKKAAKARTSAATAPATLPQNSYGGLHTQNRN</sequence>
<accession>A0A9D9H1Y9</accession>
<organism evidence="2 3">
    <name type="scientific">Candidatus Pullibacteroides excrementavium</name>
    <dbReference type="NCBI Taxonomy" id="2840905"/>
    <lineage>
        <taxon>Bacteria</taxon>
        <taxon>Pseudomonadati</taxon>
        <taxon>Bacteroidota</taxon>
        <taxon>Bacteroidia</taxon>
        <taxon>Bacteroidales</taxon>
        <taxon>Candidatus Pullibacteroides</taxon>
    </lineage>
</organism>
<evidence type="ECO:0000256" key="1">
    <source>
        <dbReference type="SAM" id="MobiDB-lite"/>
    </source>
</evidence>
<dbReference type="InterPro" id="IPR025636">
    <property type="entry name" value="DUF4294"/>
</dbReference>
<dbReference type="AlphaFoldDB" id="A0A9D9H1Y9"/>
<protein>
    <submittedName>
        <fullName evidence="2">DUF4294 domain-containing protein</fullName>
    </submittedName>
</protein>
<evidence type="ECO:0000313" key="2">
    <source>
        <dbReference type="EMBL" id="MBO8433401.1"/>
    </source>
</evidence>
<name>A0A9D9H1Y9_9BACT</name>
<reference evidence="2" key="1">
    <citation type="submission" date="2020-10" db="EMBL/GenBank/DDBJ databases">
        <authorList>
            <person name="Gilroy R."/>
        </authorList>
    </citation>
    <scope>NUCLEOTIDE SEQUENCE</scope>
    <source>
        <strain evidence="2">2889</strain>
    </source>
</reference>